<dbReference type="FunFam" id="3.40.50.720:FF:000121">
    <property type="entry name" value="Prostaglandin reductase 2"/>
    <property type="match status" value="1"/>
</dbReference>
<evidence type="ECO:0000256" key="3">
    <source>
        <dbReference type="ARBA" id="ARBA00022737"/>
    </source>
</evidence>
<dbReference type="InterPro" id="IPR011032">
    <property type="entry name" value="GroES-like_sf"/>
</dbReference>
<dbReference type="FunFam" id="3.80.10.10:FF:000383">
    <property type="entry name" value="Leucine-rich repeat receptor protein kinase EMS1"/>
    <property type="match status" value="1"/>
</dbReference>
<organism evidence="9 10">
    <name type="scientific">Paspalum notatum var. saurae</name>
    <dbReference type="NCBI Taxonomy" id="547442"/>
    <lineage>
        <taxon>Eukaryota</taxon>
        <taxon>Viridiplantae</taxon>
        <taxon>Streptophyta</taxon>
        <taxon>Embryophyta</taxon>
        <taxon>Tracheophyta</taxon>
        <taxon>Spermatophyta</taxon>
        <taxon>Magnoliopsida</taxon>
        <taxon>Liliopsida</taxon>
        <taxon>Poales</taxon>
        <taxon>Poaceae</taxon>
        <taxon>PACMAD clade</taxon>
        <taxon>Panicoideae</taxon>
        <taxon>Andropogonodae</taxon>
        <taxon>Paspaleae</taxon>
        <taxon>Paspalinae</taxon>
        <taxon>Paspalum</taxon>
    </lineage>
</organism>
<evidence type="ECO:0000313" key="10">
    <source>
        <dbReference type="Proteomes" id="UP001341281"/>
    </source>
</evidence>
<evidence type="ECO:0000259" key="8">
    <source>
        <dbReference type="Pfam" id="PF16884"/>
    </source>
</evidence>
<proteinExistence type="predicted"/>
<evidence type="ECO:0000256" key="1">
    <source>
        <dbReference type="ARBA" id="ARBA00011738"/>
    </source>
</evidence>
<dbReference type="Gene3D" id="3.90.180.10">
    <property type="entry name" value="Medium-chain alcohol dehydrogenases, catalytic domain"/>
    <property type="match status" value="1"/>
</dbReference>
<sequence length="698" mass="77723">MDMEQARQAAVVARNRKVVLRGYIERAPREDDMELVDGGAMELRVPEGAAGPAVLVKNLYLSCDPYMRGRMRDFHGSYIPPFKPGSPIEGFGVGRVVDSTHPGFSAGDFVSGMTGWEDYSLITKPEQLRKIQPSDIPLSYHLGLLGMPGFTALSLSLSLSLSLYVGFYEICSPKKGEFVFVSAASGAVGQIVGQLAKLHGCYVVELLKERFGFDAAFNYKEEPDLTAALKRYFPEGIDIYFENVGGPMLDAVLLNMRTHGRIAVCGMVSQHGVTSPVGIHNLFSLISKRIDMKGFIQSDYHHLFPQFVDDITKHYRDGKIVYVEDVSVGLESGPAAFVGLFSGRNVGKQVSIDLFLPWIIRSIPPHPSTHKARVKRAVCLCPFIYDQLPWEWWLLLRVEQPGELLFFASGIFHSIRTQVRTAKPGFEEPEETCFYCLSEMAAHTKFVLWLLLLSGSSLCFGSDPDVQCLKTVQESVIDPNGILKSSWIFDNTTDGFICRFTGVECWHPDENRVLTLRLSNLGLQGRFPQGLDKCTSMSGLDLSSNNLSGPIPSDIAWQLPFLTSLDLSYNDFSEIPVGIRNITYLDTLNLQHNQLSGPISGQFVLHRLQSFSVADNQLSGPIPSYLQMFTPSSFAGNRGLCGRPLADCVRRRFHRINDESSIGAAAGFVVGFVVAFYFPNCFIFSKRLHPYVFRIWTH</sequence>
<comment type="subunit">
    <text evidence="1">Homodimer.</text>
</comment>
<evidence type="ECO:0000259" key="7">
    <source>
        <dbReference type="Pfam" id="PF08263"/>
    </source>
</evidence>
<dbReference type="CDD" id="cd08295">
    <property type="entry name" value="double_bond_reductase_like"/>
    <property type="match status" value="1"/>
</dbReference>
<dbReference type="Pfam" id="PF16884">
    <property type="entry name" value="ADH_N_2"/>
    <property type="match status" value="1"/>
</dbReference>
<keyword evidence="2" id="KW-0433">Leucine-rich repeat</keyword>
<dbReference type="InterPro" id="IPR001611">
    <property type="entry name" value="Leu-rich_rpt"/>
</dbReference>
<evidence type="ECO:0000256" key="5">
    <source>
        <dbReference type="SAM" id="Phobius"/>
    </source>
</evidence>
<name>A0AAQ3T6I0_PASNO</name>
<dbReference type="InterPro" id="IPR045010">
    <property type="entry name" value="MDR_fam"/>
</dbReference>
<keyword evidence="3" id="KW-0677">Repeat</keyword>
<dbReference type="InterPro" id="IPR036291">
    <property type="entry name" value="NAD(P)-bd_dom_sf"/>
</dbReference>
<feature type="domain" description="Leucine-rich repeat-containing N-terminal plant-type" evidence="7">
    <location>
        <begin position="463"/>
        <end position="506"/>
    </location>
</feature>
<keyword evidence="10" id="KW-1185">Reference proteome</keyword>
<dbReference type="SUPFAM" id="SSF50129">
    <property type="entry name" value="GroES-like"/>
    <property type="match status" value="1"/>
</dbReference>
<dbReference type="InterPro" id="IPR032675">
    <property type="entry name" value="LRR_dom_sf"/>
</dbReference>
<dbReference type="AlphaFoldDB" id="A0AAQ3T6I0"/>
<dbReference type="Pfam" id="PF08263">
    <property type="entry name" value="LRRNT_2"/>
    <property type="match status" value="1"/>
</dbReference>
<feature type="transmembrane region" description="Helical" evidence="5">
    <location>
        <begin position="662"/>
        <end position="684"/>
    </location>
</feature>
<evidence type="ECO:0000259" key="6">
    <source>
        <dbReference type="Pfam" id="PF00107"/>
    </source>
</evidence>
<keyword evidence="5" id="KW-0472">Membrane</keyword>
<dbReference type="InterPro" id="IPR041694">
    <property type="entry name" value="ADH_N_2"/>
</dbReference>
<dbReference type="Proteomes" id="UP001341281">
    <property type="component" value="Chromosome 04"/>
</dbReference>
<evidence type="ECO:0008006" key="11">
    <source>
        <dbReference type="Google" id="ProtNLM"/>
    </source>
</evidence>
<keyword evidence="5" id="KW-1133">Transmembrane helix</keyword>
<keyword evidence="4" id="KW-0560">Oxidoreductase</keyword>
<protein>
    <recommendedName>
        <fullName evidence="11">Enoyl reductase (ER) domain-containing protein</fullName>
    </recommendedName>
</protein>
<dbReference type="GO" id="GO:0016628">
    <property type="term" value="F:oxidoreductase activity, acting on the CH-CH group of donors, NAD or NADP as acceptor"/>
    <property type="evidence" value="ECO:0007669"/>
    <property type="project" value="InterPro"/>
</dbReference>
<dbReference type="PANTHER" id="PTHR43205">
    <property type="entry name" value="PROSTAGLANDIN REDUCTASE"/>
    <property type="match status" value="1"/>
</dbReference>
<evidence type="ECO:0000256" key="4">
    <source>
        <dbReference type="ARBA" id="ARBA00023002"/>
    </source>
</evidence>
<evidence type="ECO:0000256" key="2">
    <source>
        <dbReference type="ARBA" id="ARBA00022614"/>
    </source>
</evidence>
<dbReference type="InterPro" id="IPR013149">
    <property type="entry name" value="ADH-like_C"/>
</dbReference>
<feature type="domain" description="Alcohol dehydrogenase-like C-terminal" evidence="6">
    <location>
        <begin position="187"/>
        <end position="311"/>
    </location>
</feature>
<dbReference type="InterPro" id="IPR013210">
    <property type="entry name" value="LRR_N_plant-typ"/>
</dbReference>
<keyword evidence="5" id="KW-0812">Transmembrane</keyword>
<gene>
    <name evidence="9" type="ORF">U9M48_016892</name>
</gene>
<dbReference type="Gene3D" id="3.80.10.10">
    <property type="entry name" value="Ribonuclease Inhibitor"/>
    <property type="match status" value="1"/>
</dbReference>
<dbReference type="PANTHER" id="PTHR43205:SF35">
    <property type="entry name" value="ZINC-BINDING DEHYDROGENASE FAMILY PROTEIN"/>
    <property type="match status" value="1"/>
</dbReference>
<dbReference type="Gene3D" id="3.40.50.720">
    <property type="entry name" value="NAD(P)-binding Rossmann-like Domain"/>
    <property type="match status" value="1"/>
</dbReference>
<dbReference type="EMBL" id="CP144748">
    <property type="protein sequence ID" value="WVZ67874.1"/>
    <property type="molecule type" value="Genomic_DNA"/>
</dbReference>
<dbReference type="SUPFAM" id="SSF52058">
    <property type="entry name" value="L domain-like"/>
    <property type="match status" value="1"/>
</dbReference>
<dbReference type="Pfam" id="PF00560">
    <property type="entry name" value="LRR_1"/>
    <property type="match status" value="2"/>
</dbReference>
<feature type="domain" description="Oxidoreductase N-terminal" evidence="8">
    <location>
        <begin position="16"/>
        <end position="130"/>
    </location>
</feature>
<dbReference type="SUPFAM" id="SSF51735">
    <property type="entry name" value="NAD(P)-binding Rossmann-fold domains"/>
    <property type="match status" value="1"/>
</dbReference>
<evidence type="ECO:0000313" key="9">
    <source>
        <dbReference type="EMBL" id="WVZ67874.1"/>
    </source>
</evidence>
<accession>A0AAQ3T6I0</accession>
<reference evidence="9 10" key="1">
    <citation type="submission" date="2024-02" db="EMBL/GenBank/DDBJ databases">
        <title>High-quality chromosome-scale genome assembly of Pensacola bahiagrass (Paspalum notatum Flugge var. saurae).</title>
        <authorList>
            <person name="Vega J.M."/>
            <person name="Podio M."/>
            <person name="Orjuela J."/>
            <person name="Siena L.A."/>
            <person name="Pessino S.C."/>
            <person name="Combes M.C."/>
            <person name="Mariac C."/>
            <person name="Albertini E."/>
            <person name="Pupilli F."/>
            <person name="Ortiz J.P.A."/>
            <person name="Leblanc O."/>
        </authorList>
    </citation>
    <scope>NUCLEOTIDE SEQUENCE [LARGE SCALE GENOMIC DNA]</scope>
    <source>
        <strain evidence="9">R1</strain>
        <tissue evidence="9">Leaf</tissue>
    </source>
</reference>
<dbReference type="Pfam" id="PF00107">
    <property type="entry name" value="ADH_zinc_N"/>
    <property type="match status" value="1"/>
</dbReference>